<dbReference type="EMBL" id="CAJVPM010027244">
    <property type="protein sequence ID" value="CAG8665477.1"/>
    <property type="molecule type" value="Genomic_DNA"/>
</dbReference>
<comment type="caution">
    <text evidence="1">The sequence shown here is derived from an EMBL/GenBank/DDBJ whole genome shotgun (WGS) entry which is preliminary data.</text>
</comment>
<accession>A0ACA9NSX4</accession>
<dbReference type="Proteomes" id="UP000789860">
    <property type="component" value="Unassembled WGS sequence"/>
</dbReference>
<evidence type="ECO:0000313" key="1">
    <source>
        <dbReference type="EMBL" id="CAG8665477.1"/>
    </source>
</evidence>
<protein>
    <submittedName>
        <fullName evidence="1">4143_t:CDS:1</fullName>
    </submittedName>
</protein>
<feature type="non-terminal residue" evidence="1">
    <location>
        <position position="1"/>
    </location>
</feature>
<gene>
    <name evidence="1" type="ORF">SCALOS_LOCUS9188</name>
</gene>
<evidence type="ECO:0000313" key="2">
    <source>
        <dbReference type="Proteomes" id="UP000789860"/>
    </source>
</evidence>
<name>A0ACA9NSX4_9GLOM</name>
<reference evidence="1" key="1">
    <citation type="submission" date="2021-06" db="EMBL/GenBank/DDBJ databases">
        <authorList>
            <person name="Kallberg Y."/>
            <person name="Tangrot J."/>
            <person name="Rosling A."/>
        </authorList>
    </citation>
    <scope>NUCLEOTIDE SEQUENCE</scope>
    <source>
        <strain evidence="1">AU212A</strain>
    </source>
</reference>
<organism evidence="1 2">
    <name type="scientific">Scutellospora calospora</name>
    <dbReference type="NCBI Taxonomy" id="85575"/>
    <lineage>
        <taxon>Eukaryota</taxon>
        <taxon>Fungi</taxon>
        <taxon>Fungi incertae sedis</taxon>
        <taxon>Mucoromycota</taxon>
        <taxon>Glomeromycotina</taxon>
        <taxon>Glomeromycetes</taxon>
        <taxon>Diversisporales</taxon>
        <taxon>Gigasporaceae</taxon>
        <taxon>Scutellospora</taxon>
    </lineage>
</organism>
<keyword evidence="2" id="KW-1185">Reference proteome</keyword>
<sequence>EIKMKLTLFTLQRKKTNGLRHGLQKSPDLNIIEKFSRNVNDLKGEVDKIR</sequence>
<proteinExistence type="predicted"/>